<name>A0ABV7GS39_9RHOB</name>
<feature type="domain" description="HTH iclR-type" evidence="4">
    <location>
        <begin position="2"/>
        <end position="64"/>
    </location>
</feature>
<dbReference type="PANTHER" id="PTHR30136:SF35">
    <property type="entry name" value="HTH-TYPE TRANSCRIPTIONAL REGULATOR RV1719"/>
    <property type="match status" value="1"/>
</dbReference>
<evidence type="ECO:0000256" key="2">
    <source>
        <dbReference type="ARBA" id="ARBA00023125"/>
    </source>
</evidence>
<reference evidence="7" key="1">
    <citation type="journal article" date="2019" name="Int. J. Syst. Evol. Microbiol.">
        <title>The Global Catalogue of Microorganisms (GCM) 10K type strain sequencing project: providing services to taxonomists for standard genome sequencing and annotation.</title>
        <authorList>
            <consortium name="The Broad Institute Genomics Platform"/>
            <consortium name="The Broad Institute Genome Sequencing Center for Infectious Disease"/>
            <person name="Wu L."/>
            <person name="Ma J."/>
        </authorList>
    </citation>
    <scope>NUCLEOTIDE SEQUENCE [LARGE SCALE GENOMIC DNA]</scope>
    <source>
        <strain evidence="7">KCTC 52366</strain>
    </source>
</reference>
<dbReference type="Pfam" id="PF09339">
    <property type="entry name" value="HTH_IclR"/>
    <property type="match status" value="1"/>
</dbReference>
<evidence type="ECO:0000259" key="4">
    <source>
        <dbReference type="PROSITE" id="PS51077"/>
    </source>
</evidence>
<dbReference type="SUPFAM" id="SSF55781">
    <property type="entry name" value="GAF domain-like"/>
    <property type="match status" value="1"/>
</dbReference>
<comment type="caution">
    <text evidence="6">The sequence shown here is derived from an EMBL/GenBank/DDBJ whole genome shotgun (WGS) entry which is preliminary data.</text>
</comment>
<keyword evidence="3" id="KW-0804">Transcription</keyword>
<evidence type="ECO:0000313" key="7">
    <source>
        <dbReference type="Proteomes" id="UP001595632"/>
    </source>
</evidence>
<keyword evidence="7" id="KW-1185">Reference proteome</keyword>
<dbReference type="InterPro" id="IPR050707">
    <property type="entry name" value="HTH_MetabolicPath_Reg"/>
</dbReference>
<dbReference type="InterPro" id="IPR029016">
    <property type="entry name" value="GAF-like_dom_sf"/>
</dbReference>
<dbReference type="SUPFAM" id="SSF46785">
    <property type="entry name" value="Winged helix' DNA-binding domain"/>
    <property type="match status" value="1"/>
</dbReference>
<dbReference type="EMBL" id="JBHRTB010000010">
    <property type="protein sequence ID" value="MFC3142835.1"/>
    <property type="molecule type" value="Genomic_DNA"/>
</dbReference>
<accession>A0ABV7GS39</accession>
<evidence type="ECO:0000256" key="1">
    <source>
        <dbReference type="ARBA" id="ARBA00023015"/>
    </source>
</evidence>
<sequence length="244" mass="27228">MSKIVKRTLDFFELFERTRRPLSLSGVARELDLPASSCHDVLRTLVEHGFVYQPGERGEYYPTQRLGLLAAEIARNDPFLLRVRTDLRDLSARHGRSCFLARIDGKTARYVLVVEAYGPWRYHIEEGAEVRHPHATSAGKALLGQLTPEVRAAVIAALPMPVLTPQTIQTREDLAADIEMSRARGWYLNKEESVRTAMTISVPLHWNAEDYILTMAGPGVSDDAEINAIAADLAAAARRLEAPR</sequence>
<keyword evidence="1" id="KW-0805">Transcription regulation</keyword>
<dbReference type="PROSITE" id="PS51078">
    <property type="entry name" value="ICLR_ED"/>
    <property type="match status" value="1"/>
</dbReference>
<organism evidence="6 7">
    <name type="scientific">Psychromarinibacter halotolerans</name>
    <dbReference type="NCBI Taxonomy" id="1775175"/>
    <lineage>
        <taxon>Bacteria</taxon>
        <taxon>Pseudomonadati</taxon>
        <taxon>Pseudomonadota</taxon>
        <taxon>Alphaproteobacteria</taxon>
        <taxon>Rhodobacterales</taxon>
        <taxon>Paracoccaceae</taxon>
        <taxon>Psychromarinibacter</taxon>
    </lineage>
</organism>
<dbReference type="PANTHER" id="PTHR30136">
    <property type="entry name" value="HELIX-TURN-HELIX TRANSCRIPTIONAL REGULATOR, ICLR FAMILY"/>
    <property type="match status" value="1"/>
</dbReference>
<evidence type="ECO:0000313" key="6">
    <source>
        <dbReference type="EMBL" id="MFC3142835.1"/>
    </source>
</evidence>
<dbReference type="InterPro" id="IPR005471">
    <property type="entry name" value="Tscrpt_reg_IclR_N"/>
</dbReference>
<dbReference type="RefSeq" id="WP_275632818.1">
    <property type="nucleotide sequence ID" value="NZ_JARGYD010000004.1"/>
</dbReference>
<evidence type="ECO:0000256" key="3">
    <source>
        <dbReference type="ARBA" id="ARBA00023163"/>
    </source>
</evidence>
<dbReference type="InterPro" id="IPR036388">
    <property type="entry name" value="WH-like_DNA-bd_sf"/>
</dbReference>
<dbReference type="Gene3D" id="1.10.10.10">
    <property type="entry name" value="Winged helix-like DNA-binding domain superfamily/Winged helix DNA-binding domain"/>
    <property type="match status" value="1"/>
</dbReference>
<dbReference type="Pfam" id="PF01614">
    <property type="entry name" value="IclR_C"/>
    <property type="match status" value="1"/>
</dbReference>
<proteinExistence type="predicted"/>
<evidence type="ECO:0000259" key="5">
    <source>
        <dbReference type="PROSITE" id="PS51078"/>
    </source>
</evidence>
<dbReference type="Gene3D" id="3.30.450.40">
    <property type="match status" value="1"/>
</dbReference>
<feature type="domain" description="IclR-ED" evidence="5">
    <location>
        <begin position="65"/>
        <end position="244"/>
    </location>
</feature>
<dbReference type="InterPro" id="IPR014757">
    <property type="entry name" value="Tscrpt_reg_IclR_C"/>
</dbReference>
<protein>
    <submittedName>
        <fullName evidence="6">IclR family transcriptional regulator</fullName>
    </submittedName>
</protein>
<gene>
    <name evidence="6" type="ORF">ACFOGP_08950</name>
</gene>
<keyword evidence="2" id="KW-0238">DNA-binding</keyword>
<dbReference type="InterPro" id="IPR036390">
    <property type="entry name" value="WH_DNA-bd_sf"/>
</dbReference>
<dbReference type="Proteomes" id="UP001595632">
    <property type="component" value="Unassembled WGS sequence"/>
</dbReference>
<dbReference type="PROSITE" id="PS51077">
    <property type="entry name" value="HTH_ICLR"/>
    <property type="match status" value="1"/>
</dbReference>